<evidence type="ECO:0000313" key="5">
    <source>
        <dbReference type="EMBL" id="TRY82344.1"/>
    </source>
</evidence>
<comment type="caution">
    <text evidence="5">The sequence shown here is derived from an EMBL/GenBank/DDBJ whole genome shotgun (WGS) entry which is preliminary data.</text>
</comment>
<feature type="region of interest" description="Disordered" evidence="3">
    <location>
        <begin position="289"/>
        <end position="331"/>
    </location>
</feature>
<dbReference type="InterPro" id="IPR005146">
    <property type="entry name" value="B3/B4_tRNA-bd"/>
</dbReference>
<dbReference type="InterPro" id="IPR055414">
    <property type="entry name" value="LRR_R13L4/SHOC2-like"/>
</dbReference>
<feature type="compositionally biased region" description="Basic residues" evidence="3">
    <location>
        <begin position="313"/>
        <end position="324"/>
    </location>
</feature>
<evidence type="ECO:0000256" key="3">
    <source>
        <dbReference type="SAM" id="MobiDB-lite"/>
    </source>
</evidence>
<evidence type="ECO:0000313" key="6">
    <source>
        <dbReference type="Proteomes" id="UP000316079"/>
    </source>
</evidence>
<keyword evidence="2" id="KW-0677">Repeat</keyword>
<proteinExistence type="predicted"/>
<dbReference type="Gene3D" id="3.50.40.10">
    <property type="entry name" value="Phenylalanyl-trna Synthetase, Chain B, domain 3"/>
    <property type="match status" value="1"/>
</dbReference>
<dbReference type="SMART" id="SM00364">
    <property type="entry name" value="LRR_BAC"/>
    <property type="match status" value="5"/>
</dbReference>
<evidence type="ECO:0000256" key="2">
    <source>
        <dbReference type="ARBA" id="ARBA00022737"/>
    </source>
</evidence>
<dbReference type="PANTHER" id="PTHR10947:SF3">
    <property type="entry name" value="LEUCINE-RICH REPEAT-CONTAINING PROTEIN 47"/>
    <property type="match status" value="1"/>
</dbReference>
<dbReference type="SMART" id="SM00369">
    <property type="entry name" value="LRR_TYP"/>
    <property type="match status" value="5"/>
</dbReference>
<protein>
    <recommendedName>
        <fullName evidence="4">B3/B4 tRNA-binding domain-containing protein</fullName>
    </recommendedName>
</protein>
<dbReference type="STRING" id="623744.A0A553PXH4"/>
<evidence type="ECO:0000259" key="4">
    <source>
        <dbReference type="SMART" id="SM00873"/>
    </source>
</evidence>
<dbReference type="GO" id="GO:0004826">
    <property type="term" value="F:phenylalanine-tRNA ligase activity"/>
    <property type="evidence" value="ECO:0007669"/>
    <property type="project" value="InterPro"/>
</dbReference>
<dbReference type="PANTHER" id="PTHR10947">
    <property type="entry name" value="PHENYLALANYL-TRNA SYNTHETASE BETA CHAIN AND LEUCINE-RICH REPEAT-CONTAINING PROTEIN 47"/>
    <property type="match status" value="1"/>
</dbReference>
<dbReference type="Pfam" id="PF00560">
    <property type="entry name" value="LRR_1"/>
    <property type="match status" value="1"/>
</dbReference>
<keyword evidence="6" id="KW-1185">Reference proteome</keyword>
<dbReference type="InterPro" id="IPR045060">
    <property type="entry name" value="Phe-tRNA-ligase_IIc_bsu"/>
</dbReference>
<dbReference type="SMART" id="SM00873">
    <property type="entry name" value="B3_4"/>
    <property type="match status" value="1"/>
</dbReference>
<dbReference type="OrthoDB" id="67933at2759"/>
<organism evidence="5 6">
    <name type="scientific">Danionella cerebrum</name>
    <dbReference type="NCBI Taxonomy" id="2873325"/>
    <lineage>
        <taxon>Eukaryota</taxon>
        <taxon>Metazoa</taxon>
        <taxon>Chordata</taxon>
        <taxon>Craniata</taxon>
        <taxon>Vertebrata</taxon>
        <taxon>Euteleostomi</taxon>
        <taxon>Actinopterygii</taxon>
        <taxon>Neopterygii</taxon>
        <taxon>Teleostei</taxon>
        <taxon>Ostariophysi</taxon>
        <taxon>Cypriniformes</taxon>
        <taxon>Danionidae</taxon>
        <taxon>Danioninae</taxon>
        <taxon>Danionella</taxon>
    </lineage>
</organism>
<dbReference type="PRINTS" id="PR00019">
    <property type="entry name" value="LEURICHRPT"/>
</dbReference>
<dbReference type="InterPro" id="IPR020825">
    <property type="entry name" value="Phe-tRNA_synthase-like_B3/B4"/>
</dbReference>
<keyword evidence="1" id="KW-0433">Leucine-rich repeat</keyword>
<dbReference type="Proteomes" id="UP000316079">
    <property type="component" value="Unassembled WGS sequence"/>
</dbReference>
<dbReference type="Gene3D" id="3.80.10.10">
    <property type="entry name" value="Ribonuclease Inhibitor"/>
    <property type="match status" value="1"/>
</dbReference>
<accession>A0A553PXH4</accession>
<dbReference type="AlphaFoldDB" id="A0A553PXH4"/>
<dbReference type="GO" id="GO:0006432">
    <property type="term" value="P:phenylalanyl-tRNA aminoacylation"/>
    <property type="evidence" value="ECO:0007669"/>
    <property type="project" value="InterPro"/>
</dbReference>
<evidence type="ECO:0000256" key="1">
    <source>
        <dbReference type="ARBA" id="ARBA00022614"/>
    </source>
</evidence>
<dbReference type="GO" id="GO:0003723">
    <property type="term" value="F:RNA binding"/>
    <property type="evidence" value="ECO:0007669"/>
    <property type="project" value="InterPro"/>
</dbReference>
<name>A0A553PXH4_9TELE</name>
<reference evidence="5 6" key="1">
    <citation type="journal article" date="2019" name="Sci. Data">
        <title>Hybrid genome assembly and annotation of Danionella translucida.</title>
        <authorList>
            <person name="Kadobianskyi M."/>
            <person name="Schulze L."/>
            <person name="Schuelke M."/>
            <person name="Judkewitz B."/>
        </authorList>
    </citation>
    <scope>NUCLEOTIDE SEQUENCE [LARGE SCALE GENOMIC DNA]</scope>
    <source>
        <strain evidence="5 6">Bolton</strain>
    </source>
</reference>
<sequence>MLDKYLYKHLFNPCKLKFKKQRKRLERFRVASVFRFTFDSMADDNSSRNLWPEIEKVEKESRRELVLQGPLIDSKIKNSGGLHASIYSLSLLNYLEISQCPSLNEIHEDIKHLSHLQSLILCRNKLTSVPSSIGDLKALKVLDLSVNQLEVLPEEICFLSELNTLNLSCNSLKALPEAISSCVKLASINVSKNALSQLPEKLWSSRLDHLSSIIASDNAIEQLSCEVHNLSSLKVLDLSNNKLQELPAELADCSKLKETNFKGNKLKDKRLEKMVNGCQTKSVLDYLRAGGRGKGKGKAQDGESGDKADAGKNSKKKSAGKQKGKKEEEDVDELNRMVVRVLHVSEAPSSVALKVSTSIKDVRPYIVCCIVKGMNLRQGNALKRFLIAQTKLHDEMCNKRTTATIATHDLSLLKTPLLYDARPPDTLKIIPLGRKEMKVTDLLRHLQQEADEQRKQKKRQNVSGLHRYLRLLDGKALYPCLVDAEDHVVSFPPITNSEKTKKMAELNKLTLELKDVDVGSDEELDVAGPVEDFTSSELIVLQVKVDDADGNLKVVYPSKTDLLSCPSNLSVIR</sequence>
<dbReference type="Pfam" id="PF23598">
    <property type="entry name" value="LRR_14"/>
    <property type="match status" value="1"/>
</dbReference>
<feature type="compositionally biased region" description="Basic and acidic residues" evidence="3">
    <location>
        <begin position="298"/>
        <end position="312"/>
    </location>
</feature>
<dbReference type="PROSITE" id="PS51450">
    <property type="entry name" value="LRR"/>
    <property type="match status" value="1"/>
</dbReference>
<feature type="domain" description="B3/B4 tRNA-binding" evidence="4">
    <location>
        <begin position="362"/>
        <end position="528"/>
    </location>
</feature>
<dbReference type="SUPFAM" id="SSF52058">
    <property type="entry name" value="L domain-like"/>
    <property type="match status" value="1"/>
</dbReference>
<dbReference type="InterPro" id="IPR003591">
    <property type="entry name" value="Leu-rich_rpt_typical-subtyp"/>
</dbReference>
<dbReference type="InterPro" id="IPR032675">
    <property type="entry name" value="LRR_dom_sf"/>
</dbReference>
<gene>
    <name evidence="5" type="ORF">DNTS_000066</name>
</gene>
<dbReference type="InterPro" id="IPR001611">
    <property type="entry name" value="Leu-rich_rpt"/>
</dbReference>
<dbReference type="EMBL" id="SRMA01026565">
    <property type="protein sequence ID" value="TRY82344.1"/>
    <property type="molecule type" value="Genomic_DNA"/>
</dbReference>